<evidence type="ECO:0000256" key="2">
    <source>
        <dbReference type="SAM" id="SignalP"/>
    </source>
</evidence>
<feature type="chain" id="PRO_5029017882" description="Tripartite tricarboxylate transporter substrate binding protein" evidence="2">
    <location>
        <begin position="30"/>
        <end position="327"/>
    </location>
</feature>
<dbReference type="PANTHER" id="PTHR42928:SF5">
    <property type="entry name" value="BLR1237 PROTEIN"/>
    <property type="match status" value="1"/>
</dbReference>
<organism evidence="3 4">
    <name type="scientific">Achromobacter pestifer</name>
    <dbReference type="NCBI Taxonomy" id="1353889"/>
    <lineage>
        <taxon>Bacteria</taxon>
        <taxon>Pseudomonadati</taxon>
        <taxon>Pseudomonadota</taxon>
        <taxon>Betaproteobacteria</taxon>
        <taxon>Burkholderiales</taxon>
        <taxon>Alcaligenaceae</taxon>
        <taxon>Achromobacter</taxon>
    </lineage>
</organism>
<dbReference type="SUPFAM" id="SSF53850">
    <property type="entry name" value="Periplasmic binding protein-like II"/>
    <property type="match status" value="1"/>
</dbReference>
<dbReference type="RefSeq" id="WP_175173871.1">
    <property type="nucleotide sequence ID" value="NZ_CADIJX010000002.1"/>
</dbReference>
<protein>
    <recommendedName>
        <fullName evidence="5">Tripartite tricarboxylate transporter substrate binding protein</fullName>
    </recommendedName>
</protein>
<sequence length="327" mass="34274">MNRNILRRGATGALLFCSLAASVAHTAHAEYPDHPVTVVVAFAPGGMTDIVARLLSAELGKRFKQTFVVENKPGAAGQVGTELVARQKNDGYTLLVSATGHVIGPAVNDKVRYDPVKDFAPIGILARAPNLVVVNAGLPVKTIPEFLAWGKSQPGVPYGSAGFGGSTHLGGEWLKKITGVPMEHVPYKGASPATNAVVSGELKVAVQDAMSVAPFIKSGQLRPIGVASAERSKLFPDLPTFAESGAPGLDVYTWLGFYAPAGTDPAIVAKLNQATNDIMNSPEMVARLAGQNSEPLGPMTPEQVTAFVTGETAKWRNVVKTTGVKVE</sequence>
<dbReference type="CDD" id="cd13578">
    <property type="entry name" value="PBP2_Bug27"/>
    <property type="match status" value="1"/>
</dbReference>
<feature type="signal peptide" evidence="2">
    <location>
        <begin position="1"/>
        <end position="29"/>
    </location>
</feature>
<accession>A0A6S6YV51</accession>
<proteinExistence type="inferred from homology"/>
<dbReference type="Pfam" id="PF03401">
    <property type="entry name" value="TctC"/>
    <property type="match status" value="1"/>
</dbReference>
<gene>
    <name evidence="3" type="ORF">LMG3431_01530</name>
</gene>
<evidence type="ECO:0000256" key="1">
    <source>
        <dbReference type="ARBA" id="ARBA00006987"/>
    </source>
</evidence>
<dbReference type="Gene3D" id="3.40.190.150">
    <property type="entry name" value="Bordetella uptake gene, domain 1"/>
    <property type="match status" value="1"/>
</dbReference>
<reference evidence="3 4" key="1">
    <citation type="submission" date="2020-04" db="EMBL/GenBank/DDBJ databases">
        <authorList>
            <person name="De Canck E."/>
        </authorList>
    </citation>
    <scope>NUCLEOTIDE SEQUENCE [LARGE SCALE GENOMIC DNA]</scope>
    <source>
        <strain evidence="3 4">LMG 3431</strain>
    </source>
</reference>
<evidence type="ECO:0000313" key="3">
    <source>
        <dbReference type="EMBL" id="CAB3635572.1"/>
    </source>
</evidence>
<dbReference type="InterPro" id="IPR042100">
    <property type="entry name" value="Bug_dom1"/>
</dbReference>
<dbReference type="PANTHER" id="PTHR42928">
    <property type="entry name" value="TRICARBOXYLATE-BINDING PROTEIN"/>
    <property type="match status" value="1"/>
</dbReference>
<dbReference type="Gene3D" id="3.40.190.10">
    <property type="entry name" value="Periplasmic binding protein-like II"/>
    <property type="match status" value="1"/>
</dbReference>
<name>A0A6S6YV51_9BURK</name>
<dbReference type="AlphaFoldDB" id="A0A6S6YV51"/>
<dbReference type="EMBL" id="CADIJX010000002">
    <property type="protein sequence ID" value="CAB3635572.1"/>
    <property type="molecule type" value="Genomic_DNA"/>
</dbReference>
<evidence type="ECO:0008006" key="5">
    <source>
        <dbReference type="Google" id="ProtNLM"/>
    </source>
</evidence>
<keyword evidence="4" id="KW-1185">Reference proteome</keyword>
<keyword evidence="2" id="KW-0732">Signal</keyword>
<comment type="similarity">
    <text evidence="1">Belongs to the UPF0065 (bug) family.</text>
</comment>
<dbReference type="PIRSF" id="PIRSF017082">
    <property type="entry name" value="YflP"/>
    <property type="match status" value="1"/>
</dbReference>
<dbReference type="Proteomes" id="UP000494108">
    <property type="component" value="Unassembled WGS sequence"/>
</dbReference>
<evidence type="ECO:0000313" key="4">
    <source>
        <dbReference type="Proteomes" id="UP000494108"/>
    </source>
</evidence>
<dbReference type="InterPro" id="IPR005064">
    <property type="entry name" value="BUG"/>
</dbReference>